<protein>
    <submittedName>
        <fullName evidence="1">Uncharacterized protein</fullName>
    </submittedName>
</protein>
<organism evidence="1 2">
    <name type="scientific">Brevifollis gellanilyticus</name>
    <dbReference type="NCBI Taxonomy" id="748831"/>
    <lineage>
        <taxon>Bacteria</taxon>
        <taxon>Pseudomonadati</taxon>
        <taxon>Verrucomicrobiota</taxon>
        <taxon>Verrucomicrobiia</taxon>
        <taxon>Verrucomicrobiales</taxon>
        <taxon>Verrucomicrobiaceae</taxon>
    </lineage>
</organism>
<dbReference type="EMBL" id="BKAG01000007">
    <property type="protein sequence ID" value="GEP42120.1"/>
    <property type="molecule type" value="Genomic_DNA"/>
</dbReference>
<evidence type="ECO:0000313" key="1">
    <source>
        <dbReference type="EMBL" id="GEP42120.1"/>
    </source>
</evidence>
<evidence type="ECO:0000313" key="2">
    <source>
        <dbReference type="Proteomes" id="UP000321577"/>
    </source>
</evidence>
<dbReference type="Proteomes" id="UP000321577">
    <property type="component" value="Unassembled WGS sequence"/>
</dbReference>
<proteinExistence type="predicted"/>
<gene>
    <name evidence="1" type="ORF">BGE01nite_14110</name>
</gene>
<keyword evidence="2" id="KW-1185">Reference proteome</keyword>
<comment type="caution">
    <text evidence="1">The sequence shown here is derived from an EMBL/GenBank/DDBJ whole genome shotgun (WGS) entry which is preliminary data.</text>
</comment>
<reference evidence="1 2" key="1">
    <citation type="submission" date="2019-07" db="EMBL/GenBank/DDBJ databases">
        <title>Whole genome shotgun sequence of Brevifollis gellanilyticus NBRC 108608.</title>
        <authorList>
            <person name="Hosoyama A."/>
            <person name="Uohara A."/>
            <person name="Ohji S."/>
            <person name="Ichikawa N."/>
        </authorList>
    </citation>
    <scope>NUCLEOTIDE SEQUENCE [LARGE SCALE GENOMIC DNA]</scope>
    <source>
        <strain evidence="1 2">NBRC 108608</strain>
    </source>
</reference>
<name>A0A512M5W6_9BACT</name>
<dbReference type="AlphaFoldDB" id="A0A512M5W6"/>
<accession>A0A512M5W6</accession>
<sequence>MLLMSLTCAATLRAQDSLLPLPVAGPELPVMEDDTMVSGSRFLKPTKSIKPPAVAVSPSLASALQPHVNVPTVARLRRLILMPGGMPPETMREQIAAIGQSRQPVTAVGMTAPAPVLAKLADLFGSNVNDDTQKKVVDAVRQGMSSDATAKASPRRVEVVGWAPTEGIMTVAVYPES</sequence>